<proteinExistence type="predicted"/>
<reference evidence="1" key="1">
    <citation type="submission" date="2020-05" db="EMBL/GenBank/DDBJ databases">
        <authorList>
            <person name="Chiriac C."/>
            <person name="Salcher M."/>
            <person name="Ghai R."/>
            <person name="Kavagutti S V."/>
        </authorList>
    </citation>
    <scope>NUCLEOTIDE SEQUENCE</scope>
</reference>
<dbReference type="AlphaFoldDB" id="A0A6J6F0Y1"/>
<sequence>MVAACGGPPAASVDPGPRPDLAVANPASTEFLPTVTVWDVGEKQWVQLANFLPADKPVLVWFWAPH</sequence>
<accession>A0A6J6F0Y1</accession>
<protein>
    <submittedName>
        <fullName evidence="1">Unannotated protein</fullName>
    </submittedName>
</protein>
<dbReference type="EMBL" id="CAEZSR010000150">
    <property type="protein sequence ID" value="CAB4580574.1"/>
    <property type="molecule type" value="Genomic_DNA"/>
</dbReference>
<evidence type="ECO:0000313" key="1">
    <source>
        <dbReference type="EMBL" id="CAB4580574.1"/>
    </source>
</evidence>
<organism evidence="1">
    <name type="scientific">freshwater metagenome</name>
    <dbReference type="NCBI Taxonomy" id="449393"/>
    <lineage>
        <taxon>unclassified sequences</taxon>
        <taxon>metagenomes</taxon>
        <taxon>ecological metagenomes</taxon>
    </lineage>
</organism>
<gene>
    <name evidence="1" type="ORF">UFOPK1493_03043</name>
</gene>
<name>A0A6J6F0Y1_9ZZZZ</name>